<dbReference type="OrthoDB" id="10551752at2759"/>
<dbReference type="RefSeq" id="XP_002774929.1">
    <property type="nucleotide sequence ID" value="XM_002774883.1"/>
</dbReference>
<name>C5L932_PERM5</name>
<dbReference type="GeneID" id="9056610"/>
<evidence type="ECO:0000313" key="2">
    <source>
        <dbReference type="EMBL" id="EER06745.1"/>
    </source>
</evidence>
<reference evidence="2 3" key="1">
    <citation type="submission" date="2008-07" db="EMBL/GenBank/DDBJ databases">
        <authorList>
            <person name="El-Sayed N."/>
            <person name="Caler E."/>
            <person name="Inman J."/>
            <person name="Amedeo P."/>
            <person name="Hass B."/>
            <person name="Wortman J."/>
        </authorList>
    </citation>
    <scope>NUCLEOTIDE SEQUENCE [LARGE SCALE GENOMIC DNA]</scope>
    <source>
        <strain evidence="3">ATCC 50983 / TXsc</strain>
    </source>
</reference>
<evidence type="ECO:0000313" key="3">
    <source>
        <dbReference type="Proteomes" id="UP000007800"/>
    </source>
</evidence>
<protein>
    <submittedName>
        <fullName evidence="2">Uncharacterized protein</fullName>
    </submittedName>
</protein>
<keyword evidence="3" id="KW-1185">Reference proteome</keyword>
<evidence type="ECO:0000256" key="1">
    <source>
        <dbReference type="SAM" id="MobiDB-lite"/>
    </source>
</evidence>
<proteinExistence type="predicted"/>
<dbReference type="AlphaFoldDB" id="C5L932"/>
<accession>C5L932</accession>
<gene>
    <name evidence="2" type="ORF">Pmar_PMAR003966</name>
</gene>
<organism evidence="3">
    <name type="scientific">Perkinsus marinus (strain ATCC 50983 / TXsc)</name>
    <dbReference type="NCBI Taxonomy" id="423536"/>
    <lineage>
        <taxon>Eukaryota</taxon>
        <taxon>Sar</taxon>
        <taxon>Alveolata</taxon>
        <taxon>Perkinsozoa</taxon>
        <taxon>Perkinsea</taxon>
        <taxon>Perkinsida</taxon>
        <taxon>Perkinsidae</taxon>
        <taxon>Perkinsus</taxon>
    </lineage>
</organism>
<dbReference type="Proteomes" id="UP000007800">
    <property type="component" value="Unassembled WGS sequence"/>
</dbReference>
<dbReference type="EMBL" id="GG680347">
    <property type="protein sequence ID" value="EER06745.1"/>
    <property type="molecule type" value="Genomic_DNA"/>
</dbReference>
<dbReference type="InParanoid" id="C5L932"/>
<sequence length="308" mass="33100">MFSGPIYYNHTVSDQSDHHSGDRGASRTYPGDLSSQYAMKYGWSIIDDVKISTFVGHTLSGSRRGTVCVNTAEPRTMLFEGRRFGIDYLPTILSHTRYSDRRSTIINVPSSTETADLCRIFTWAKLSSGHTYNTGDEESEEDDVSGRVAEVADEICTAFPITARTAGQTLPKGLRRSPSGRLRTVMDTLTDISIHDVTPRIGSAAEAGRDDKKPCTGFAMEGEMPTEKPVASVEIDTTSSSSLKEEDDDESVEEIPSIKISKAPTSTIYEIGDGSSSPAVAAEPPSVRGAAASTTTAAIFAIVSAYGC</sequence>
<feature type="region of interest" description="Disordered" evidence="1">
    <location>
        <begin position="236"/>
        <end position="255"/>
    </location>
</feature>